<name>A0A847VDI2_9BACT</name>
<dbReference type="EMBL" id="JAAZIL010000047">
    <property type="protein sequence ID" value="NLZ24482.1"/>
    <property type="molecule type" value="Genomic_DNA"/>
</dbReference>
<evidence type="ECO:0008006" key="3">
    <source>
        <dbReference type="Google" id="ProtNLM"/>
    </source>
</evidence>
<organism evidence="1 2">
    <name type="scientific">Candidatus Dojkabacteria bacterium</name>
    <dbReference type="NCBI Taxonomy" id="2099670"/>
    <lineage>
        <taxon>Bacteria</taxon>
        <taxon>Candidatus Dojkabacteria</taxon>
    </lineage>
</organism>
<dbReference type="AlphaFoldDB" id="A0A847VDI2"/>
<protein>
    <recommendedName>
        <fullName evidence="3">Transglutaminase-like domain-containing protein</fullName>
    </recommendedName>
</protein>
<evidence type="ECO:0000313" key="1">
    <source>
        <dbReference type="EMBL" id="NLZ24482.1"/>
    </source>
</evidence>
<comment type="caution">
    <text evidence="1">The sequence shown here is derived from an EMBL/GenBank/DDBJ whole genome shotgun (WGS) entry which is preliminary data.</text>
</comment>
<evidence type="ECO:0000313" key="2">
    <source>
        <dbReference type="Proteomes" id="UP000564033"/>
    </source>
</evidence>
<proteinExistence type="predicted"/>
<gene>
    <name evidence="1" type="ORF">GX888_01915</name>
</gene>
<accession>A0A847VDI2</accession>
<reference evidence="1 2" key="1">
    <citation type="journal article" date="2020" name="Biotechnol. Biofuels">
        <title>New insights from the biogas microbiome by comprehensive genome-resolved metagenomics of nearly 1600 species originating from multiple anaerobic digesters.</title>
        <authorList>
            <person name="Campanaro S."/>
            <person name="Treu L."/>
            <person name="Rodriguez-R L.M."/>
            <person name="Kovalovszki A."/>
            <person name="Ziels R.M."/>
            <person name="Maus I."/>
            <person name="Zhu X."/>
            <person name="Kougias P.G."/>
            <person name="Basile A."/>
            <person name="Luo G."/>
            <person name="Schluter A."/>
            <person name="Konstantinidis K.T."/>
            <person name="Angelidaki I."/>
        </authorList>
    </citation>
    <scope>NUCLEOTIDE SEQUENCE [LARGE SCALE GENOMIC DNA]</scope>
    <source>
        <strain evidence="1">AS19jrsBPTG_9</strain>
    </source>
</reference>
<dbReference type="Proteomes" id="UP000564033">
    <property type="component" value="Unassembled WGS sequence"/>
</dbReference>
<sequence>MEILQDTEQNATETESSVEEKNIKPIYRGEWATQLNNGDLLPVGGSLFSDELTLKMELDFDKFDNELLTLAPESVKKKFERNRESIESSLEAIDSDLDPYLFFLCYAMQQTAFKLLEVQEEDTDYFSRQIDFSNKRTKKLSDTKGNAACAEIAALGQYLLQRAGLKSTYVGGITMRDPKDTSEYPEPHSFLLIDNPNNNGTLIFDISRPFSNKSPRILKTEVPLTYELLEGKQDLLVRGDDIFGGTSLWYGVGKPVAGGHKTISDERINN</sequence>